<evidence type="ECO:0000259" key="3">
    <source>
        <dbReference type="PROSITE" id="PS50113"/>
    </source>
</evidence>
<dbReference type="PANTHER" id="PTHR44757">
    <property type="entry name" value="DIGUANYLATE CYCLASE DGCP"/>
    <property type="match status" value="1"/>
</dbReference>
<reference evidence="5 6" key="1">
    <citation type="submission" date="2023-04" db="EMBL/GenBank/DDBJ databases">
        <title>Lysobacter sp. strain UC isolated from soil sample.</title>
        <authorList>
            <person name="Choksket S."/>
            <person name="Harshvardhan F."/>
            <person name="Rana R."/>
            <person name="Patil P.B."/>
            <person name="Korpole S."/>
        </authorList>
    </citation>
    <scope>NUCLEOTIDE SEQUENCE [LARGE SCALE GENOMIC DNA]</scope>
    <source>
        <strain evidence="5 6">UC</strain>
    </source>
</reference>
<proteinExistence type="predicted"/>
<dbReference type="InterPro" id="IPR013767">
    <property type="entry name" value="PAS_fold"/>
</dbReference>
<name>A0ABU1CI93_9GAMM</name>
<dbReference type="InterPro" id="IPR001610">
    <property type="entry name" value="PAC"/>
</dbReference>
<dbReference type="Pfam" id="PF00990">
    <property type="entry name" value="GGDEF"/>
    <property type="match status" value="1"/>
</dbReference>
<evidence type="ECO:0000259" key="4">
    <source>
        <dbReference type="PROSITE" id="PS50883"/>
    </source>
</evidence>
<accession>A0ABU1CI93</accession>
<evidence type="ECO:0000256" key="1">
    <source>
        <dbReference type="SAM" id="Phobius"/>
    </source>
</evidence>
<feature type="domain" description="PAS" evidence="2">
    <location>
        <begin position="445"/>
        <end position="516"/>
    </location>
</feature>
<dbReference type="SMART" id="SM00267">
    <property type="entry name" value="GGDEF"/>
    <property type="match status" value="1"/>
</dbReference>
<comment type="caution">
    <text evidence="5">The sequence shown here is derived from an EMBL/GenBank/DDBJ whole genome shotgun (WGS) entry which is preliminary data.</text>
</comment>
<gene>
    <name evidence="5" type="ORF">P8609_17005</name>
</gene>
<protein>
    <submittedName>
        <fullName evidence="5">EAL domain-containing protein</fullName>
    </submittedName>
</protein>
<dbReference type="InterPro" id="IPR000160">
    <property type="entry name" value="GGDEF_dom"/>
</dbReference>
<dbReference type="NCBIfam" id="TIGR00229">
    <property type="entry name" value="sensory_box"/>
    <property type="match status" value="2"/>
</dbReference>
<dbReference type="SMART" id="SM00086">
    <property type="entry name" value="PAC"/>
    <property type="match status" value="2"/>
</dbReference>
<feature type="transmembrane region" description="Helical" evidence="1">
    <location>
        <begin position="276"/>
        <end position="298"/>
    </location>
</feature>
<dbReference type="InterPro" id="IPR013655">
    <property type="entry name" value="PAS_fold_3"/>
</dbReference>
<dbReference type="InterPro" id="IPR000014">
    <property type="entry name" value="PAS"/>
</dbReference>
<dbReference type="Pfam" id="PF08447">
    <property type="entry name" value="PAS_3"/>
    <property type="match status" value="1"/>
</dbReference>
<dbReference type="SUPFAM" id="SSF141868">
    <property type="entry name" value="EAL domain-like"/>
    <property type="match status" value="1"/>
</dbReference>
<dbReference type="SUPFAM" id="SSF55073">
    <property type="entry name" value="Nucleotide cyclase"/>
    <property type="match status" value="1"/>
</dbReference>
<dbReference type="InterPro" id="IPR035919">
    <property type="entry name" value="EAL_sf"/>
</dbReference>
<evidence type="ECO:0000259" key="2">
    <source>
        <dbReference type="PROSITE" id="PS50112"/>
    </source>
</evidence>
<keyword evidence="6" id="KW-1185">Reference proteome</keyword>
<dbReference type="Pfam" id="PF00563">
    <property type="entry name" value="EAL"/>
    <property type="match status" value="1"/>
</dbReference>
<organism evidence="5 6">
    <name type="scientific">Lysobacter arvi</name>
    <dbReference type="NCBI Taxonomy" id="3038776"/>
    <lineage>
        <taxon>Bacteria</taxon>
        <taxon>Pseudomonadati</taxon>
        <taxon>Pseudomonadota</taxon>
        <taxon>Gammaproteobacteria</taxon>
        <taxon>Lysobacterales</taxon>
        <taxon>Lysobacteraceae</taxon>
        <taxon>Lysobacter</taxon>
    </lineage>
</organism>
<dbReference type="InterPro" id="IPR029787">
    <property type="entry name" value="Nucleotide_cyclase"/>
</dbReference>
<dbReference type="SMART" id="SM00052">
    <property type="entry name" value="EAL"/>
    <property type="match status" value="1"/>
</dbReference>
<dbReference type="RefSeq" id="WP_309263787.1">
    <property type="nucleotide sequence ID" value="NZ_JARUHG010000007.1"/>
</dbReference>
<dbReference type="Gene3D" id="2.10.70.100">
    <property type="match status" value="1"/>
</dbReference>
<dbReference type="EMBL" id="JARUHG010000007">
    <property type="protein sequence ID" value="MDR0184665.1"/>
    <property type="molecule type" value="Genomic_DNA"/>
</dbReference>
<feature type="domain" description="EAL" evidence="4">
    <location>
        <begin position="733"/>
        <end position="987"/>
    </location>
</feature>
<dbReference type="PROSITE" id="PS50113">
    <property type="entry name" value="PAC"/>
    <property type="match status" value="1"/>
</dbReference>
<dbReference type="Proteomes" id="UP001233535">
    <property type="component" value="Unassembled WGS sequence"/>
</dbReference>
<keyword evidence="1" id="KW-0812">Transmembrane</keyword>
<evidence type="ECO:0000313" key="6">
    <source>
        <dbReference type="Proteomes" id="UP001233535"/>
    </source>
</evidence>
<feature type="domain" description="PAC" evidence="3">
    <location>
        <begin position="392"/>
        <end position="444"/>
    </location>
</feature>
<dbReference type="InterPro" id="IPR001633">
    <property type="entry name" value="EAL_dom"/>
</dbReference>
<dbReference type="InterPro" id="IPR000700">
    <property type="entry name" value="PAS-assoc_C"/>
</dbReference>
<dbReference type="CDD" id="cd01948">
    <property type="entry name" value="EAL"/>
    <property type="match status" value="1"/>
</dbReference>
<keyword evidence="1" id="KW-0472">Membrane</keyword>
<dbReference type="SUPFAM" id="SSF55785">
    <property type="entry name" value="PYP-like sensor domain (PAS domain)"/>
    <property type="match status" value="2"/>
</dbReference>
<dbReference type="Pfam" id="PF00989">
    <property type="entry name" value="PAS"/>
    <property type="match status" value="1"/>
</dbReference>
<dbReference type="Gene3D" id="3.20.20.450">
    <property type="entry name" value="EAL domain"/>
    <property type="match status" value="1"/>
</dbReference>
<dbReference type="PANTHER" id="PTHR44757:SF2">
    <property type="entry name" value="BIOFILM ARCHITECTURE MAINTENANCE PROTEIN MBAA"/>
    <property type="match status" value="1"/>
</dbReference>
<keyword evidence="1" id="KW-1133">Transmembrane helix</keyword>
<dbReference type="Gene3D" id="3.30.450.20">
    <property type="entry name" value="PAS domain"/>
    <property type="match status" value="3"/>
</dbReference>
<dbReference type="PROSITE" id="PS50883">
    <property type="entry name" value="EAL"/>
    <property type="match status" value="1"/>
</dbReference>
<dbReference type="Gene3D" id="3.30.70.270">
    <property type="match status" value="1"/>
</dbReference>
<dbReference type="InterPro" id="IPR043128">
    <property type="entry name" value="Rev_trsase/Diguanyl_cyclase"/>
</dbReference>
<evidence type="ECO:0000313" key="5">
    <source>
        <dbReference type="EMBL" id="MDR0184665.1"/>
    </source>
</evidence>
<dbReference type="CDD" id="cd00130">
    <property type="entry name" value="PAS"/>
    <property type="match status" value="2"/>
</dbReference>
<dbReference type="InterPro" id="IPR035965">
    <property type="entry name" value="PAS-like_dom_sf"/>
</dbReference>
<dbReference type="PROSITE" id="PS50112">
    <property type="entry name" value="PAS"/>
    <property type="match status" value="1"/>
</dbReference>
<dbReference type="InterPro" id="IPR052155">
    <property type="entry name" value="Biofilm_reg_signaling"/>
</dbReference>
<dbReference type="SMART" id="SM00091">
    <property type="entry name" value="PAS"/>
    <property type="match status" value="2"/>
</dbReference>
<sequence>MPPAERSRPARRRTQSAAAVLGFGLALAVVLAATLFAVAASDRSNRLAAAEQQNLALAAGAERLVWLQLRNLERAMRGIAGDVQRVAVAAPEHLPHLITEFFNGVAQRQQELESLELTDANGMPLSGGRGEPGLADWPDRRTPQPHAQSMLVGPLARHRGEWLLPLALPMDDGRWIVARLRTSELQKLVLHLDADRARLIQLAGNDGRLVADTRGEAHIGEPDDAVVPTSVEPQVMPEDDDDRRDGIKRITVGGVVPDYPLHVDVAIARQRVLAPWWRLVVAGVALYLIYLAGLVYLVRMVRRNARATAQLVERLTEAADNLRRAQQLGRTGTWIADRNGTVCWSEPVTELLGLPEGQSAASIDEFYALVHPDDRGRVSTHFGEAWRSGEPYSLDYRIVRGDDGRVRWISARGAATRDADGTLEMAGTVVDVTDRMEVQLALEETERQFRMLFERNPLPFWVFDIRTLRFVEVNQAAIEQYGYTREEFLAMTIYDIRPEEHRGAVAIDLERHRPGERDEVRLWVHRRKDGRLLEVRVHATDIDFRGRPSRLVLAEDVTERVAQQRELAYRATHDMTSGLLNADALADRVDAMDAGPCRIACVQLRGLELIEDSLGREAGHDTLRVMATRIARLGERFGVAGHVRSDEFVLAVHPVDAWDEALECLLQELGRPIPGEDTLHRLESWIGVADLRTGERQAAQAIANAGLAAHVARTEHRPLVVFEPSMARHAGDRLRLAGRIHRAIDAGEFELHFQILWDVAYARPAGLETLIRWPQRGGDYLPPSQFIGLCEDTGLIVPLGRWALREAAAAQRLLERAGFGDLPIAVNVSLMQFLDGDIAHDIESVLREYALPRGALHIELTESVLMTRPEQALETLRRLQSFGVCLSLDDFGTGFSSMSYLKQLPLDAIKIDQSFVRDVDRDERSASICQALLALGHGLGLKVVGEGVETQAQYEWLAMHGCNQVQGFGIHRPAPLTQAIGTLREMREWQDGPWRGFATASPK</sequence>